<feature type="transmembrane region" description="Helical" evidence="10">
    <location>
        <begin position="400"/>
        <end position="421"/>
    </location>
</feature>
<comment type="pathway">
    <text evidence="2 10">Protein modification; protein glycosylation.</text>
</comment>
<evidence type="ECO:0000313" key="13">
    <source>
        <dbReference type="EMBL" id="BDZ44735.1"/>
    </source>
</evidence>
<keyword evidence="7 10" id="KW-1133">Transmembrane helix</keyword>
<comment type="function">
    <text evidence="10">Protein O-mannosyltransferase that catalyzes the transfer of a single mannose residue from a polyprenol phospho-mannosyl lipidic donor to the hydroxyl group of selected serine and threonine residues in acceptor proteins.</text>
</comment>
<dbReference type="InterPro" id="IPR027005">
    <property type="entry name" value="PMT-like"/>
</dbReference>
<feature type="transmembrane region" description="Helical" evidence="10">
    <location>
        <begin position="159"/>
        <end position="177"/>
    </location>
</feature>
<evidence type="ECO:0000256" key="5">
    <source>
        <dbReference type="ARBA" id="ARBA00022679"/>
    </source>
</evidence>
<keyword evidence="6 10" id="KW-0812">Transmembrane</keyword>
<feature type="domain" description="ArnT-like N-terminal" evidence="11">
    <location>
        <begin position="107"/>
        <end position="205"/>
    </location>
</feature>
<evidence type="ECO:0000256" key="10">
    <source>
        <dbReference type="RuleBase" id="RU367007"/>
    </source>
</evidence>
<dbReference type="EC" id="2.4.1.-" evidence="10"/>
<feature type="transmembrane region" description="Helical" evidence="10">
    <location>
        <begin position="291"/>
        <end position="312"/>
    </location>
</feature>
<feature type="transmembrane region" description="Helical" evidence="10">
    <location>
        <begin position="433"/>
        <end position="449"/>
    </location>
</feature>
<evidence type="ECO:0000259" key="12">
    <source>
        <dbReference type="Pfam" id="PF16192"/>
    </source>
</evidence>
<organism evidence="13 14">
    <name type="scientific">Naasia aerilata</name>
    <dbReference type="NCBI Taxonomy" id="1162966"/>
    <lineage>
        <taxon>Bacteria</taxon>
        <taxon>Bacillati</taxon>
        <taxon>Actinomycetota</taxon>
        <taxon>Actinomycetes</taxon>
        <taxon>Micrococcales</taxon>
        <taxon>Microbacteriaceae</taxon>
        <taxon>Naasia</taxon>
    </lineage>
</organism>
<sequence>MGPVSSQIAPARHLSTAVPLAGRPFSTFLDRVPRWRWLAPLLVTVLAAALRFPGLGHPSSLMFDETFYVKDAWTLLNLGYEGKWPQGFDDATFNAGHVWGFTSEAEYVAHPPLGKWLIGLGMLLFGPTDPFGWRFSVAVAGTLAVLLVALIGTTLFRSVTLGTLAAALFAVDGHAIVLSRVSLLDNFVMLFALLGFGAMLLDRRQRDVRLAEDAMARNGAPPSGWGPALAWRPWLLTAGVAFGLTCAVKWSGLYFLAGFAVYSVLADAVARRRAGFPGWLPATIVRQAPATFASMVPPALAAYLAAYTGWFLTSGGYDRNWIATGGGTRWTGLLAWVPDVLQNLWHWHAGIYAFHTGLSASHPYATPAILWPLLARPTQIYYRGSGAGENGCQYGYCSEIVWSIANPILWWAAVAATLYVVYRFARIRASGDGLILMGVAAGYLPWLLYPTRTMFQFYAIAFEPYLLLALVAVLGTFTGMLGEPPPERVARPARAIAAAFVVVVVLVSAFFYPLWTGMQTPFWFWQAHVWLTSWV</sequence>
<evidence type="ECO:0000256" key="4">
    <source>
        <dbReference type="ARBA" id="ARBA00022676"/>
    </source>
</evidence>
<keyword evidence="5 10" id="KW-0808">Transferase</keyword>
<evidence type="ECO:0000256" key="9">
    <source>
        <dbReference type="ARBA" id="ARBA00093617"/>
    </source>
</evidence>
<feature type="transmembrane region" description="Helical" evidence="10">
    <location>
        <begin position="493"/>
        <end position="515"/>
    </location>
</feature>
<evidence type="ECO:0000256" key="6">
    <source>
        <dbReference type="ARBA" id="ARBA00022692"/>
    </source>
</evidence>
<keyword evidence="8 10" id="KW-0472">Membrane</keyword>
<evidence type="ECO:0000256" key="8">
    <source>
        <dbReference type="ARBA" id="ARBA00023136"/>
    </source>
</evidence>
<keyword evidence="14" id="KW-1185">Reference proteome</keyword>
<evidence type="ECO:0000256" key="3">
    <source>
        <dbReference type="ARBA" id="ARBA00007222"/>
    </source>
</evidence>
<keyword evidence="10" id="KW-1003">Cell membrane</keyword>
<dbReference type="InterPro" id="IPR003342">
    <property type="entry name" value="ArnT-like_N"/>
</dbReference>
<proteinExistence type="inferred from homology"/>
<evidence type="ECO:0000256" key="2">
    <source>
        <dbReference type="ARBA" id="ARBA00004922"/>
    </source>
</evidence>
<feature type="domain" description="Protein O-mannosyl-transferase C-terminal four TM" evidence="12">
    <location>
        <begin position="341"/>
        <end position="534"/>
    </location>
</feature>
<dbReference type="PANTHER" id="PTHR10050:SF46">
    <property type="entry name" value="PROTEIN O-MANNOSYL-TRANSFERASE 2"/>
    <property type="match status" value="1"/>
</dbReference>
<dbReference type="Proteomes" id="UP001321498">
    <property type="component" value="Chromosome"/>
</dbReference>
<protein>
    <recommendedName>
        <fullName evidence="9 10">Polyprenol-phosphate-mannose--protein mannosyltransferase</fullName>
        <ecNumber evidence="10">2.4.1.-</ecNumber>
    </recommendedName>
</protein>
<comment type="similarity">
    <text evidence="3 10">Belongs to the glycosyltransferase 39 family.</text>
</comment>
<evidence type="ECO:0000256" key="1">
    <source>
        <dbReference type="ARBA" id="ARBA00004127"/>
    </source>
</evidence>
<dbReference type="Pfam" id="PF02366">
    <property type="entry name" value="PMT"/>
    <property type="match status" value="1"/>
</dbReference>
<feature type="transmembrane region" description="Helical" evidence="10">
    <location>
        <begin position="183"/>
        <end position="201"/>
    </location>
</feature>
<feature type="transmembrane region" description="Helical" evidence="10">
    <location>
        <begin position="131"/>
        <end position="152"/>
    </location>
</feature>
<reference evidence="14" key="1">
    <citation type="journal article" date="2019" name="Int. J. Syst. Evol. Microbiol.">
        <title>The Global Catalogue of Microorganisms (GCM) 10K type strain sequencing project: providing services to taxonomists for standard genome sequencing and annotation.</title>
        <authorList>
            <consortium name="The Broad Institute Genomics Platform"/>
            <consortium name="The Broad Institute Genome Sequencing Center for Infectious Disease"/>
            <person name="Wu L."/>
            <person name="Ma J."/>
        </authorList>
    </citation>
    <scope>NUCLEOTIDE SEQUENCE [LARGE SCALE GENOMIC DNA]</scope>
    <source>
        <strain evidence="14">NBRC 108725</strain>
    </source>
</reference>
<gene>
    <name evidence="13" type="ORF">GCM10025866_06440</name>
</gene>
<dbReference type="GO" id="GO:0016757">
    <property type="term" value="F:glycosyltransferase activity"/>
    <property type="evidence" value="ECO:0007669"/>
    <property type="project" value="UniProtKB-KW"/>
</dbReference>
<keyword evidence="4 10" id="KW-0328">Glycosyltransferase</keyword>
<evidence type="ECO:0000259" key="11">
    <source>
        <dbReference type="Pfam" id="PF02366"/>
    </source>
</evidence>
<feature type="transmembrane region" description="Helical" evidence="10">
    <location>
        <begin position="250"/>
        <end position="270"/>
    </location>
</feature>
<evidence type="ECO:0000313" key="14">
    <source>
        <dbReference type="Proteomes" id="UP001321498"/>
    </source>
</evidence>
<comment type="subcellular location">
    <subcellularLocation>
        <location evidence="10">Cell membrane</location>
    </subcellularLocation>
    <subcellularLocation>
        <location evidence="1">Endomembrane system</location>
        <topology evidence="1">Multi-pass membrane protein</topology>
    </subcellularLocation>
</comment>
<feature type="transmembrane region" description="Helical" evidence="10">
    <location>
        <begin position="455"/>
        <end position="481"/>
    </location>
</feature>
<name>A0ABN6XIT0_9MICO</name>
<evidence type="ECO:0000256" key="7">
    <source>
        <dbReference type="ARBA" id="ARBA00022989"/>
    </source>
</evidence>
<dbReference type="EMBL" id="AP027731">
    <property type="protein sequence ID" value="BDZ44735.1"/>
    <property type="molecule type" value="Genomic_DNA"/>
</dbReference>
<dbReference type="InterPro" id="IPR032421">
    <property type="entry name" value="PMT_4TMC"/>
</dbReference>
<accession>A0ABN6XIT0</accession>
<dbReference type="PANTHER" id="PTHR10050">
    <property type="entry name" value="DOLICHYL-PHOSPHATE-MANNOSE--PROTEIN MANNOSYLTRANSFERASE"/>
    <property type="match status" value="1"/>
</dbReference>
<dbReference type="Pfam" id="PF16192">
    <property type="entry name" value="PMT_4TMC"/>
    <property type="match status" value="1"/>
</dbReference>